<comment type="similarity">
    <text evidence="1">Belongs to the UPF0337 (CsbD) family.</text>
</comment>
<feature type="region of interest" description="Disordered" evidence="2">
    <location>
        <begin position="1"/>
        <end position="65"/>
    </location>
</feature>
<feature type="compositionally biased region" description="Basic and acidic residues" evidence="2">
    <location>
        <begin position="34"/>
        <end position="65"/>
    </location>
</feature>
<proteinExistence type="inferred from homology"/>
<feature type="domain" description="CsbD-like" evidence="3">
    <location>
        <begin position="6"/>
        <end position="56"/>
    </location>
</feature>
<dbReference type="InterPro" id="IPR050423">
    <property type="entry name" value="UPF0337_stress_rsp"/>
</dbReference>
<dbReference type="Proteomes" id="UP000737402">
    <property type="component" value="Unassembled WGS sequence"/>
</dbReference>
<comment type="caution">
    <text evidence="4">The sequence shown here is derived from an EMBL/GenBank/DDBJ whole genome shotgun (WGS) entry which is preliminary data.</text>
</comment>
<evidence type="ECO:0000256" key="2">
    <source>
        <dbReference type="SAM" id="MobiDB-lite"/>
    </source>
</evidence>
<dbReference type="EMBL" id="JAFBED010000009">
    <property type="protein sequence ID" value="MBM7621654.1"/>
    <property type="molecule type" value="Genomic_DNA"/>
</dbReference>
<dbReference type="InterPro" id="IPR026042">
    <property type="entry name" value="YjbJ"/>
</dbReference>
<keyword evidence="5" id="KW-1185">Reference proteome</keyword>
<gene>
    <name evidence="4" type="ORF">JOC95_003543</name>
</gene>
<dbReference type="Gene3D" id="1.10.1470.10">
    <property type="entry name" value="YjbJ"/>
    <property type="match status" value="1"/>
</dbReference>
<evidence type="ECO:0000313" key="4">
    <source>
        <dbReference type="EMBL" id="MBM7621654.1"/>
    </source>
</evidence>
<dbReference type="InterPro" id="IPR008462">
    <property type="entry name" value="CsbD"/>
</dbReference>
<reference evidence="4 5" key="1">
    <citation type="submission" date="2021-01" db="EMBL/GenBank/DDBJ databases">
        <title>Genomic Encyclopedia of Type Strains, Phase IV (KMG-IV): sequencing the most valuable type-strain genomes for metagenomic binning, comparative biology and taxonomic classification.</title>
        <authorList>
            <person name="Goeker M."/>
        </authorList>
    </citation>
    <scope>NUCLEOTIDE SEQUENCE [LARGE SCALE GENOMIC DNA]</scope>
    <source>
        <strain evidence="4 5">DSM 25879</strain>
    </source>
</reference>
<evidence type="ECO:0000313" key="5">
    <source>
        <dbReference type="Proteomes" id="UP000737402"/>
    </source>
</evidence>
<dbReference type="SUPFAM" id="SSF69047">
    <property type="entry name" value="Hypothetical protein YjbJ"/>
    <property type="match status" value="1"/>
</dbReference>
<organism evidence="4 5">
    <name type="scientific">Sutcliffiella tianshenii</name>
    <dbReference type="NCBI Taxonomy" id="1463404"/>
    <lineage>
        <taxon>Bacteria</taxon>
        <taxon>Bacillati</taxon>
        <taxon>Bacillota</taxon>
        <taxon>Bacilli</taxon>
        <taxon>Bacillales</taxon>
        <taxon>Bacillaceae</taxon>
        <taxon>Sutcliffiella</taxon>
    </lineage>
</organism>
<accession>A0ABS2P453</accession>
<dbReference type="RefSeq" id="WP_204418432.1">
    <property type="nucleotide sequence ID" value="NZ_JAFBED010000009.1"/>
</dbReference>
<evidence type="ECO:0000256" key="1">
    <source>
        <dbReference type="ARBA" id="ARBA00009129"/>
    </source>
</evidence>
<dbReference type="Pfam" id="PF05532">
    <property type="entry name" value="CsbD"/>
    <property type="match status" value="1"/>
</dbReference>
<protein>
    <submittedName>
        <fullName evidence="4">Uncharacterized protein YjbJ (UPF0337 family)</fullName>
    </submittedName>
</protein>
<sequence length="65" mass="7666">MNQATMKGKWNQMKGDAKKKWGNLTDDDLQQVEGNHDKLVGKIQERYGKSKEEAEREVNDWHKTY</sequence>
<name>A0ABS2P453_9BACI</name>
<evidence type="ECO:0000259" key="3">
    <source>
        <dbReference type="Pfam" id="PF05532"/>
    </source>
</evidence>
<dbReference type="PIRSF" id="PIRSF039008">
    <property type="entry name" value="YjbJ"/>
    <property type="match status" value="1"/>
</dbReference>
<dbReference type="PANTHER" id="PTHR34977:SF1">
    <property type="entry name" value="UPF0337 PROTEIN YJBJ"/>
    <property type="match status" value="1"/>
</dbReference>
<dbReference type="PANTHER" id="PTHR34977">
    <property type="entry name" value="UPF0337 PROTEIN YJBJ"/>
    <property type="match status" value="1"/>
</dbReference>
<dbReference type="InterPro" id="IPR036629">
    <property type="entry name" value="YjbJ_sf"/>
</dbReference>